<accession>A0A2T1F9S2</accession>
<evidence type="ECO:0000259" key="1">
    <source>
        <dbReference type="Pfam" id="PF01878"/>
    </source>
</evidence>
<dbReference type="PANTHER" id="PTHR14087:SF7">
    <property type="entry name" value="THYMOCYTE NUCLEAR PROTEIN 1"/>
    <property type="match status" value="1"/>
</dbReference>
<dbReference type="RefSeq" id="WP_106312417.1">
    <property type="nucleotide sequence ID" value="NZ_PVWO01000615.1"/>
</dbReference>
<dbReference type="EMBL" id="PVWO01000615">
    <property type="protein sequence ID" value="PSB41709.1"/>
    <property type="molecule type" value="Genomic_DNA"/>
</dbReference>
<comment type="caution">
    <text evidence="2">The sequence shown here is derived from an EMBL/GenBank/DDBJ whole genome shotgun (WGS) entry which is preliminary data.</text>
</comment>
<dbReference type="AlphaFoldDB" id="A0A2T1F9S2"/>
<dbReference type="InterPro" id="IPR047197">
    <property type="entry name" value="THYN1-like_EVE"/>
</dbReference>
<gene>
    <name evidence="2" type="ORF">C7B77_27190</name>
</gene>
<protein>
    <submittedName>
        <fullName evidence="2">EVE domain-containing protein</fullName>
    </submittedName>
</protein>
<dbReference type="OrthoDB" id="9791347at2"/>
<keyword evidence="3" id="KW-1185">Reference proteome</keyword>
<proteinExistence type="predicted"/>
<dbReference type="PANTHER" id="PTHR14087">
    <property type="entry name" value="THYMOCYTE NUCLEAR PROTEIN 1"/>
    <property type="match status" value="1"/>
</dbReference>
<dbReference type="Gene3D" id="3.10.590.10">
    <property type="entry name" value="ph1033 like domains"/>
    <property type="match status" value="1"/>
</dbReference>
<dbReference type="Proteomes" id="UP000238937">
    <property type="component" value="Unassembled WGS sequence"/>
</dbReference>
<dbReference type="InterPro" id="IPR002740">
    <property type="entry name" value="EVE_domain"/>
</dbReference>
<name>A0A2T1F9S2_9CYAN</name>
<organism evidence="2 3">
    <name type="scientific">Chamaesiphon polymorphus CCALA 037</name>
    <dbReference type="NCBI Taxonomy" id="2107692"/>
    <lineage>
        <taxon>Bacteria</taxon>
        <taxon>Bacillati</taxon>
        <taxon>Cyanobacteriota</taxon>
        <taxon>Cyanophyceae</taxon>
        <taxon>Gomontiellales</taxon>
        <taxon>Chamaesiphonaceae</taxon>
        <taxon>Chamaesiphon</taxon>
    </lineage>
</organism>
<evidence type="ECO:0000313" key="2">
    <source>
        <dbReference type="EMBL" id="PSB41709.1"/>
    </source>
</evidence>
<dbReference type="CDD" id="cd21133">
    <property type="entry name" value="EVE"/>
    <property type="match status" value="1"/>
</dbReference>
<evidence type="ECO:0000313" key="3">
    <source>
        <dbReference type="Proteomes" id="UP000238937"/>
    </source>
</evidence>
<feature type="domain" description="EVE" evidence="1">
    <location>
        <begin position="2"/>
        <end position="146"/>
    </location>
</feature>
<dbReference type="Pfam" id="PF01878">
    <property type="entry name" value="EVE"/>
    <property type="match status" value="1"/>
</dbReference>
<reference evidence="2 3" key="1">
    <citation type="submission" date="2018-03" db="EMBL/GenBank/DDBJ databases">
        <title>The ancient ancestry and fast evolution of plastids.</title>
        <authorList>
            <person name="Moore K.R."/>
            <person name="Magnabosco C."/>
            <person name="Momper L."/>
            <person name="Gold D.A."/>
            <person name="Bosak T."/>
            <person name="Fournier G.P."/>
        </authorList>
    </citation>
    <scope>NUCLEOTIDE SEQUENCE [LARGE SCALE GENOMIC DNA]</scope>
    <source>
        <strain evidence="2 3">CCALA 037</strain>
    </source>
</reference>
<dbReference type="InterPro" id="IPR015947">
    <property type="entry name" value="PUA-like_sf"/>
</dbReference>
<sequence length="152" mass="17254">MNYWLMKSEPDVYGIGNLERDRTTIWDGVRNYQARNFLKSMQVGDLAFFYHSNTNPPGIVGLMQIVAAQVVDPSQFDPDGDYYDPKSTPAAPRWHTVKVEFVRTFSNAITLATLRDRFTPTELLVVKQGNRLSVMPILDRVAEQILGCAEAR</sequence>
<dbReference type="InterPro" id="IPR052181">
    <property type="entry name" value="5hmC_binding"/>
</dbReference>
<dbReference type="SUPFAM" id="SSF88697">
    <property type="entry name" value="PUA domain-like"/>
    <property type="match status" value="1"/>
</dbReference>